<dbReference type="GO" id="GO:0005524">
    <property type="term" value="F:ATP binding"/>
    <property type="evidence" value="ECO:0007669"/>
    <property type="project" value="UniProtKB-UniRule"/>
</dbReference>
<dbReference type="PANTHER" id="PTHR42793:SF1">
    <property type="entry name" value="PEPTIDYL-LYSINE N-ACETYLTRANSFERASE PATZ"/>
    <property type="match status" value="1"/>
</dbReference>
<dbReference type="Gene3D" id="3.30.1490.20">
    <property type="entry name" value="ATP-grasp fold, A domain"/>
    <property type="match status" value="1"/>
</dbReference>
<keyword evidence="4" id="KW-1185">Reference proteome</keyword>
<name>A0A1Y2MKP6_PSEAH</name>
<evidence type="ECO:0000313" key="4">
    <source>
        <dbReference type="Proteomes" id="UP000194360"/>
    </source>
</evidence>
<dbReference type="InterPro" id="IPR036291">
    <property type="entry name" value="NAD(P)-bd_dom_sf"/>
</dbReference>
<sequence length="705" mass="72583">MTRGAAVAAAGVPARSALARNLFAPRRIALVGATDRVGRAAARPLRFLHEHGYRGTVYPVNARRDQVGGHRAWPSLRALPEVPDHAFLMVPPEATVAAVRECAELGVPLATVLSGGFGEAGETGRELERELLDCARAGGVRLLGPNSLGLADLRSGLRLTGNAAFAEADLPTGGTVVASQSGSMIGALLSRGKARGIGFASLVSVGSELDLGIGEILDSVVDDPEVTGFALFLETIRHPGALSAFACRAAGLGKPVIAYKLGRSAEAAELAVSHTGALAGEDDVADAFLREHGIARVSTLDGLIESGPLAAATAFPDTRRAPRVAVVTTTGGGAAMVVDQLALAGVEAGTPSVETFGRLAAAGVEVAEGRIVDLTLAGTRPEVMSPALEVLSTAPEFDMVVAVIGSSARFDPELAVHPVVEAAGHGRIAVFVVPEAPEALRLLTDSGVPAFRSPESCADVVAAVLRRRAPGPVRPGPRADAATAGAVSLSEARSYDLLDTVGFPRAPFLEHDVVRPAVPPPFGFPVVVKVDDASLEHKSDVGGVVLGVAGPDELAAAIERVRTAVPQRAPGHTVSSVLVQPMARGLGEVLVGYRVDPHVGPIVMVAAGGRLAELLGDRAVRLAPVTPEVAREMLGEVRSLEALRGFRGDERGDLAALADAVVSLSQLAARPEVAEAEVNPVLVQAEGEGVVAVDALVRVYDDRIR</sequence>
<comment type="caution">
    <text evidence="3">The sequence shown here is derived from an EMBL/GenBank/DDBJ whole genome shotgun (WGS) entry which is preliminary data.</text>
</comment>
<dbReference type="PANTHER" id="PTHR42793">
    <property type="entry name" value="COA BINDING DOMAIN CONTAINING PROTEIN"/>
    <property type="match status" value="1"/>
</dbReference>
<organism evidence="3 4">
    <name type="scientific">Pseudonocardia autotrophica</name>
    <name type="common">Amycolata autotrophica</name>
    <name type="synonym">Nocardia autotrophica</name>
    <dbReference type="NCBI Taxonomy" id="2074"/>
    <lineage>
        <taxon>Bacteria</taxon>
        <taxon>Bacillati</taxon>
        <taxon>Actinomycetota</taxon>
        <taxon>Actinomycetes</taxon>
        <taxon>Pseudonocardiales</taxon>
        <taxon>Pseudonocardiaceae</taxon>
        <taxon>Pseudonocardia</taxon>
    </lineage>
</organism>
<dbReference type="OrthoDB" id="190266at2"/>
<dbReference type="AlphaFoldDB" id="A0A1Y2MKP6"/>
<dbReference type="EMBL" id="MIGB01000046">
    <property type="protein sequence ID" value="OSY35835.1"/>
    <property type="molecule type" value="Genomic_DNA"/>
</dbReference>
<dbReference type="InterPro" id="IPR032875">
    <property type="entry name" value="Succ_CoA_lig_flav_dom"/>
</dbReference>
<dbReference type="SUPFAM" id="SSF52210">
    <property type="entry name" value="Succinyl-CoA synthetase domains"/>
    <property type="match status" value="2"/>
</dbReference>
<dbReference type="GO" id="GO:0046872">
    <property type="term" value="F:metal ion binding"/>
    <property type="evidence" value="ECO:0007669"/>
    <property type="project" value="InterPro"/>
</dbReference>
<proteinExistence type="predicted"/>
<dbReference type="Gene3D" id="3.40.50.261">
    <property type="entry name" value="Succinyl-CoA synthetase domains"/>
    <property type="match status" value="2"/>
</dbReference>
<dbReference type="InterPro" id="IPR016102">
    <property type="entry name" value="Succinyl-CoA_synth-like"/>
</dbReference>
<dbReference type="Pfam" id="PF13607">
    <property type="entry name" value="Succ_CoA_lig"/>
    <property type="match status" value="1"/>
</dbReference>
<dbReference type="STRING" id="2074.BG845_05798"/>
<keyword evidence="1" id="KW-0067">ATP-binding</keyword>
<gene>
    <name evidence="3" type="ORF">BG845_05798</name>
</gene>
<evidence type="ECO:0000313" key="3">
    <source>
        <dbReference type="EMBL" id="OSY35835.1"/>
    </source>
</evidence>
<evidence type="ECO:0000256" key="1">
    <source>
        <dbReference type="PROSITE-ProRule" id="PRU00409"/>
    </source>
</evidence>
<protein>
    <recommendedName>
        <fullName evidence="2">ATP-grasp domain-containing protein</fullName>
    </recommendedName>
</protein>
<keyword evidence="1" id="KW-0547">Nucleotide-binding</keyword>
<reference evidence="3 4" key="1">
    <citation type="submission" date="2016-09" db="EMBL/GenBank/DDBJ databases">
        <title>Pseudonocardia autotrophica DSM535, a candidate organism with high potential of specific P450 cytochromes.</title>
        <authorList>
            <person name="Grumaz C."/>
            <person name="Vainshtein Y."/>
            <person name="Kirstahler P."/>
            <person name="Sohn K."/>
        </authorList>
    </citation>
    <scope>NUCLEOTIDE SEQUENCE [LARGE SCALE GENOMIC DNA]</scope>
    <source>
        <strain evidence="3 4">DSM 535</strain>
    </source>
</reference>
<feature type="domain" description="ATP-grasp" evidence="2">
    <location>
        <begin position="495"/>
        <end position="701"/>
    </location>
</feature>
<dbReference type="InterPro" id="IPR003781">
    <property type="entry name" value="CoA-bd"/>
</dbReference>
<dbReference type="SUPFAM" id="SSF56059">
    <property type="entry name" value="Glutathione synthetase ATP-binding domain-like"/>
    <property type="match status" value="1"/>
</dbReference>
<dbReference type="PROSITE" id="PS50975">
    <property type="entry name" value="ATP_GRASP"/>
    <property type="match status" value="1"/>
</dbReference>
<dbReference type="Gene3D" id="3.30.470.20">
    <property type="entry name" value="ATP-grasp fold, B domain"/>
    <property type="match status" value="1"/>
</dbReference>
<dbReference type="SMART" id="SM00881">
    <property type="entry name" value="CoA_binding"/>
    <property type="match status" value="1"/>
</dbReference>
<accession>A0A1Y2MKP6</accession>
<dbReference type="InterPro" id="IPR013815">
    <property type="entry name" value="ATP_grasp_subdomain_1"/>
</dbReference>
<dbReference type="InterPro" id="IPR011761">
    <property type="entry name" value="ATP-grasp"/>
</dbReference>
<evidence type="ECO:0000259" key="2">
    <source>
        <dbReference type="PROSITE" id="PS50975"/>
    </source>
</evidence>
<dbReference type="Pfam" id="PF13549">
    <property type="entry name" value="ATP-grasp_5"/>
    <property type="match status" value="1"/>
</dbReference>
<dbReference type="SUPFAM" id="SSF51735">
    <property type="entry name" value="NAD(P)-binding Rossmann-fold domains"/>
    <property type="match status" value="1"/>
</dbReference>
<dbReference type="Pfam" id="PF13380">
    <property type="entry name" value="CoA_binding_2"/>
    <property type="match status" value="1"/>
</dbReference>
<dbReference type="Gene3D" id="3.40.50.720">
    <property type="entry name" value="NAD(P)-binding Rossmann-like Domain"/>
    <property type="match status" value="1"/>
</dbReference>
<dbReference type="RefSeq" id="WP_085915902.1">
    <property type="nucleotide sequence ID" value="NZ_AP018920.1"/>
</dbReference>
<dbReference type="Proteomes" id="UP000194360">
    <property type="component" value="Unassembled WGS sequence"/>
</dbReference>